<proteinExistence type="predicted"/>
<keyword evidence="3" id="KW-0489">Methyltransferase</keyword>
<feature type="domain" description="Methyltransferase" evidence="2">
    <location>
        <begin position="60"/>
        <end position="148"/>
    </location>
</feature>
<evidence type="ECO:0000313" key="3">
    <source>
        <dbReference type="EMBL" id="TLD95153.1"/>
    </source>
</evidence>
<comment type="caution">
    <text evidence="3">The sequence shown here is derived from an EMBL/GenBank/DDBJ whole genome shotgun (WGS) entry which is preliminary data.</text>
</comment>
<dbReference type="RefSeq" id="WP_034356813.1">
    <property type="nucleotide sequence ID" value="NZ_JRPR02000011.1"/>
</dbReference>
<dbReference type="EMBL" id="JRPR02000011">
    <property type="protein sequence ID" value="TLD95153.1"/>
    <property type="molecule type" value="Genomic_DNA"/>
</dbReference>
<gene>
    <name evidence="3" type="ORF">LS71_008650</name>
</gene>
<protein>
    <submittedName>
        <fullName evidence="3">Methyltransferase domain-containing protein</fullName>
    </submittedName>
</protein>
<dbReference type="Pfam" id="PF13649">
    <property type="entry name" value="Methyltransf_25"/>
    <property type="match status" value="1"/>
</dbReference>
<evidence type="ECO:0000313" key="4">
    <source>
        <dbReference type="Proteomes" id="UP000029733"/>
    </source>
</evidence>
<organism evidence="3 4">
    <name type="scientific">Helicobacter jaachi</name>
    <dbReference type="NCBI Taxonomy" id="1677920"/>
    <lineage>
        <taxon>Bacteria</taxon>
        <taxon>Pseudomonadati</taxon>
        <taxon>Campylobacterota</taxon>
        <taxon>Epsilonproteobacteria</taxon>
        <taxon>Campylobacterales</taxon>
        <taxon>Helicobacteraceae</taxon>
        <taxon>Helicobacter</taxon>
    </lineage>
</organism>
<keyword evidence="1 3" id="KW-0808">Transferase</keyword>
<dbReference type="AlphaFoldDB" id="A0A4U8T6J1"/>
<accession>A0A4U8T6J1</accession>
<sequence>MSKKVAKTHSYNECIAHYESKVASMGYMSSHTYWNDPVRVAVSASRYKFVSKMLSGLDRVLELGCADAFFSSIVAQRVGTLVATDYDEVFIEQAKQLGRADNMELRVLDLTKEPCENEFDGVYALDVLEHIHPDKEDEFMRNITRALKAPNPAFGGGGG</sequence>
<dbReference type="InterPro" id="IPR041698">
    <property type="entry name" value="Methyltransf_25"/>
</dbReference>
<dbReference type="GO" id="GO:0032259">
    <property type="term" value="P:methylation"/>
    <property type="evidence" value="ECO:0007669"/>
    <property type="project" value="UniProtKB-KW"/>
</dbReference>
<dbReference type="SUPFAM" id="SSF53335">
    <property type="entry name" value="S-adenosyl-L-methionine-dependent methyltransferases"/>
    <property type="match status" value="1"/>
</dbReference>
<keyword evidence="4" id="KW-1185">Reference proteome</keyword>
<dbReference type="Proteomes" id="UP000029733">
    <property type="component" value="Unassembled WGS sequence"/>
</dbReference>
<dbReference type="GO" id="GO:0008168">
    <property type="term" value="F:methyltransferase activity"/>
    <property type="evidence" value="ECO:0007669"/>
    <property type="project" value="UniProtKB-KW"/>
</dbReference>
<dbReference type="CDD" id="cd02440">
    <property type="entry name" value="AdoMet_MTases"/>
    <property type="match status" value="1"/>
</dbReference>
<dbReference type="Gene3D" id="3.40.50.150">
    <property type="entry name" value="Vaccinia Virus protein VP39"/>
    <property type="match status" value="1"/>
</dbReference>
<evidence type="ECO:0000256" key="1">
    <source>
        <dbReference type="ARBA" id="ARBA00022679"/>
    </source>
</evidence>
<reference evidence="3 4" key="1">
    <citation type="journal article" date="2014" name="Genome Announc.">
        <title>Draft genome sequences of eight enterohepatic helicobacter species isolated from both laboratory and wild rodents.</title>
        <authorList>
            <person name="Sheh A."/>
            <person name="Shen Z."/>
            <person name="Fox J.G."/>
        </authorList>
    </citation>
    <scope>NUCLEOTIDE SEQUENCE [LARGE SCALE GENOMIC DNA]</scope>
    <source>
        <strain evidence="3 4">MIT 09-6949</strain>
    </source>
</reference>
<dbReference type="OrthoDB" id="334416at2"/>
<dbReference type="InterPro" id="IPR029063">
    <property type="entry name" value="SAM-dependent_MTases_sf"/>
</dbReference>
<dbReference type="PANTHER" id="PTHR43861">
    <property type="entry name" value="TRANS-ACONITATE 2-METHYLTRANSFERASE-RELATED"/>
    <property type="match status" value="1"/>
</dbReference>
<name>A0A4U8T6J1_9HELI</name>
<evidence type="ECO:0000259" key="2">
    <source>
        <dbReference type="Pfam" id="PF13649"/>
    </source>
</evidence>